<evidence type="ECO:0000313" key="1">
    <source>
        <dbReference type="EMBL" id="MFB2836122.1"/>
    </source>
</evidence>
<proteinExistence type="predicted"/>
<organism evidence="1 2">
    <name type="scientific">Floridaenema evergladense BLCC-F167</name>
    <dbReference type="NCBI Taxonomy" id="3153639"/>
    <lineage>
        <taxon>Bacteria</taxon>
        <taxon>Bacillati</taxon>
        <taxon>Cyanobacteriota</taxon>
        <taxon>Cyanophyceae</taxon>
        <taxon>Oscillatoriophycideae</taxon>
        <taxon>Aerosakkonematales</taxon>
        <taxon>Aerosakkonemataceae</taxon>
        <taxon>Floridanema</taxon>
        <taxon>Floridanema evergladense</taxon>
    </lineage>
</organism>
<dbReference type="Proteomes" id="UP001576780">
    <property type="component" value="Unassembled WGS sequence"/>
</dbReference>
<dbReference type="RefSeq" id="WP_413278515.1">
    <property type="nucleotide sequence ID" value="NZ_JBHFNT010000139.1"/>
</dbReference>
<name>A0ABV4WM31_9CYAN</name>
<comment type="caution">
    <text evidence="1">The sequence shown here is derived from an EMBL/GenBank/DDBJ whole genome shotgun (WGS) entry which is preliminary data.</text>
</comment>
<protein>
    <submittedName>
        <fullName evidence="1">Uncharacterized protein</fullName>
    </submittedName>
</protein>
<dbReference type="EMBL" id="JBHFNT010000139">
    <property type="protein sequence ID" value="MFB2836122.1"/>
    <property type="molecule type" value="Genomic_DNA"/>
</dbReference>
<accession>A0ABV4WM31</accession>
<sequence>MIGTTLLFPSIAIETATASPSLSDGIICIAKGKTDKGSRIYFYTSVIDDNTMQKKQPISVTINESINGQMQPAGLASTSYQGNNNYSGKSQAGSPISFSLSRDYSGIQIRHGGKTYTGICH</sequence>
<keyword evidence="2" id="KW-1185">Reference proteome</keyword>
<gene>
    <name evidence="1" type="ORF">ACE1CA_16440</name>
</gene>
<evidence type="ECO:0000313" key="2">
    <source>
        <dbReference type="Proteomes" id="UP001576780"/>
    </source>
</evidence>
<reference evidence="1 2" key="1">
    <citation type="submission" date="2024-09" db="EMBL/GenBank/DDBJ databases">
        <title>Floridaenema gen nov. (Aerosakkonemataceae, Aerosakkonematales ord. nov., Cyanobacteria) from benthic tropical and subtropical fresh waters, with the description of four new species.</title>
        <authorList>
            <person name="Moretto J.A."/>
            <person name="Berthold D.E."/>
            <person name="Lefler F.W."/>
            <person name="Huang I.-S."/>
            <person name="Laughinghouse H. IV."/>
        </authorList>
    </citation>
    <scope>NUCLEOTIDE SEQUENCE [LARGE SCALE GENOMIC DNA]</scope>
    <source>
        <strain evidence="1 2">BLCC-F167</strain>
    </source>
</reference>